<gene>
    <name evidence="3" type="ORF">COCHEDRAFT_1203758</name>
</gene>
<accession>M2UUG2</accession>
<proteinExistence type="predicted"/>
<keyword evidence="2" id="KW-0732">Signal</keyword>
<evidence type="ECO:0000313" key="3">
    <source>
        <dbReference type="EMBL" id="EMD91507.1"/>
    </source>
</evidence>
<reference evidence="4" key="2">
    <citation type="journal article" date="2013" name="PLoS Genet.">
        <title>Comparative genome structure, secondary metabolite, and effector coding capacity across Cochliobolus pathogens.</title>
        <authorList>
            <person name="Condon B.J."/>
            <person name="Leng Y."/>
            <person name="Wu D."/>
            <person name="Bushley K.E."/>
            <person name="Ohm R.A."/>
            <person name="Otillar R."/>
            <person name="Martin J."/>
            <person name="Schackwitz W."/>
            <person name="Grimwood J."/>
            <person name="MohdZainudin N."/>
            <person name="Xue C."/>
            <person name="Wang R."/>
            <person name="Manning V.A."/>
            <person name="Dhillon B."/>
            <person name="Tu Z.J."/>
            <person name="Steffenson B.J."/>
            <person name="Salamov A."/>
            <person name="Sun H."/>
            <person name="Lowry S."/>
            <person name="LaButti K."/>
            <person name="Han J."/>
            <person name="Copeland A."/>
            <person name="Lindquist E."/>
            <person name="Barry K."/>
            <person name="Schmutz J."/>
            <person name="Baker S.E."/>
            <person name="Ciuffetti L.M."/>
            <person name="Grigoriev I.V."/>
            <person name="Zhong S."/>
            <person name="Turgeon B.G."/>
        </authorList>
    </citation>
    <scope>NUCLEOTIDE SEQUENCE [LARGE SCALE GENOMIC DNA]</scope>
    <source>
        <strain evidence="4">C5 / ATCC 48332 / race O</strain>
    </source>
</reference>
<name>M2UUG2_COCH5</name>
<dbReference type="HOGENOM" id="CLU_836799_0_0_1"/>
<feature type="region of interest" description="Disordered" evidence="1">
    <location>
        <begin position="298"/>
        <end position="319"/>
    </location>
</feature>
<dbReference type="AlphaFoldDB" id="M2UUG2"/>
<keyword evidence="4" id="KW-1185">Reference proteome</keyword>
<feature type="signal peptide" evidence="2">
    <location>
        <begin position="1"/>
        <end position="21"/>
    </location>
</feature>
<dbReference type="OrthoDB" id="3783760at2759"/>
<reference evidence="3 4" key="1">
    <citation type="journal article" date="2012" name="PLoS Pathog.">
        <title>Diverse lifestyles and strategies of plant pathogenesis encoded in the genomes of eighteen Dothideomycetes fungi.</title>
        <authorList>
            <person name="Ohm R.A."/>
            <person name="Feau N."/>
            <person name="Henrissat B."/>
            <person name="Schoch C.L."/>
            <person name="Horwitz B.A."/>
            <person name="Barry K.W."/>
            <person name="Condon B.J."/>
            <person name="Copeland A.C."/>
            <person name="Dhillon B."/>
            <person name="Glaser F."/>
            <person name="Hesse C.N."/>
            <person name="Kosti I."/>
            <person name="LaButti K."/>
            <person name="Lindquist E.A."/>
            <person name="Lucas S."/>
            <person name="Salamov A.A."/>
            <person name="Bradshaw R.E."/>
            <person name="Ciuffetti L."/>
            <person name="Hamelin R.C."/>
            <person name="Kema G.H.J."/>
            <person name="Lawrence C."/>
            <person name="Scott J.A."/>
            <person name="Spatafora J.W."/>
            <person name="Turgeon B.G."/>
            <person name="de Wit P.J.G.M."/>
            <person name="Zhong S."/>
            <person name="Goodwin S.B."/>
            <person name="Grigoriev I.V."/>
        </authorList>
    </citation>
    <scope>NUCLEOTIDE SEQUENCE [LARGE SCALE GENOMIC DNA]</scope>
    <source>
        <strain evidence="4">C5 / ATCC 48332 / race O</strain>
    </source>
</reference>
<evidence type="ECO:0000256" key="2">
    <source>
        <dbReference type="SAM" id="SignalP"/>
    </source>
</evidence>
<dbReference type="Proteomes" id="UP000016936">
    <property type="component" value="Unassembled WGS sequence"/>
</dbReference>
<sequence>MHLLAPHSGLLTLSYAILALSIPLPNPTPFSSKNNIFLTTCTTRSILTDETSSSAILYAGTPSTTNPTAIGTVASASAIQWAGFTRRVTLDGVGVFESRIERGADALPKSELAGYATLQTSAVAGGKEEYACFRDGEATFRFVGGILGEETTGCFEFAWWRERGCLLFTKLLYGELGSYPGHFCCYPDEVSISHSAIGVLSACDRGTLSMAIQITGHGATLEHVVAVMNYGKVKAVQGIWPRSCTLQQPPSILSHTTIPTMHRYKCGNNTLCQPACSRLSGGRKKLFPGRLHKKLFQSPISPLPRDDPHPYLAGSAHHGQSSSLGFFSGPFR</sequence>
<organism evidence="3 4">
    <name type="scientific">Cochliobolus heterostrophus (strain C5 / ATCC 48332 / race O)</name>
    <name type="common">Southern corn leaf blight fungus</name>
    <name type="synonym">Bipolaris maydis</name>
    <dbReference type="NCBI Taxonomy" id="701091"/>
    <lineage>
        <taxon>Eukaryota</taxon>
        <taxon>Fungi</taxon>
        <taxon>Dikarya</taxon>
        <taxon>Ascomycota</taxon>
        <taxon>Pezizomycotina</taxon>
        <taxon>Dothideomycetes</taxon>
        <taxon>Pleosporomycetidae</taxon>
        <taxon>Pleosporales</taxon>
        <taxon>Pleosporineae</taxon>
        <taxon>Pleosporaceae</taxon>
        <taxon>Bipolaris</taxon>
    </lineage>
</organism>
<feature type="chain" id="PRO_5004027607" evidence="2">
    <location>
        <begin position="22"/>
        <end position="332"/>
    </location>
</feature>
<dbReference type="EMBL" id="KB445576">
    <property type="protein sequence ID" value="EMD91507.1"/>
    <property type="molecule type" value="Genomic_DNA"/>
</dbReference>
<evidence type="ECO:0000256" key="1">
    <source>
        <dbReference type="SAM" id="MobiDB-lite"/>
    </source>
</evidence>
<evidence type="ECO:0000313" key="4">
    <source>
        <dbReference type="Proteomes" id="UP000016936"/>
    </source>
</evidence>
<dbReference type="eggNOG" id="ENOG502RH2V">
    <property type="taxonomic scope" value="Eukaryota"/>
</dbReference>
<protein>
    <submittedName>
        <fullName evidence="3">Uncharacterized protein</fullName>
    </submittedName>
</protein>